<dbReference type="Gene3D" id="3.40.30.10">
    <property type="entry name" value="Glutaredoxin"/>
    <property type="match status" value="1"/>
</dbReference>
<dbReference type="Proteomes" id="UP001596105">
    <property type="component" value="Unassembled WGS sequence"/>
</dbReference>
<sequence>MINRYLKKEKPPVLQRFEEETLKAGELLPDLTIQDENGTETNLHSYITDHLVLVLGSTGCDLCEQTLDALNDYTMRSSDLNVLILMDTHPAALHELRNIFNNRARIYIVMPHLMNRYLKMQYLPTAFCVGEDRRILSTHPFLDLESFQRLIEPLRTPPLSS</sequence>
<name>A0ABW0M050_9BACL</name>
<proteinExistence type="predicted"/>
<evidence type="ECO:0000313" key="2">
    <source>
        <dbReference type="Proteomes" id="UP001596105"/>
    </source>
</evidence>
<protein>
    <submittedName>
        <fullName evidence="1">TlpA family protein disulfide reductase</fullName>
    </submittedName>
</protein>
<dbReference type="InterPro" id="IPR036249">
    <property type="entry name" value="Thioredoxin-like_sf"/>
</dbReference>
<dbReference type="EMBL" id="JBHSMH010000101">
    <property type="protein sequence ID" value="MFC5471484.1"/>
    <property type="molecule type" value="Genomic_DNA"/>
</dbReference>
<comment type="caution">
    <text evidence="1">The sequence shown here is derived from an EMBL/GenBank/DDBJ whole genome shotgun (WGS) entry which is preliminary data.</text>
</comment>
<dbReference type="SUPFAM" id="SSF52833">
    <property type="entry name" value="Thioredoxin-like"/>
    <property type="match status" value="1"/>
</dbReference>
<keyword evidence="2" id="KW-1185">Reference proteome</keyword>
<evidence type="ECO:0000313" key="1">
    <source>
        <dbReference type="EMBL" id="MFC5471484.1"/>
    </source>
</evidence>
<dbReference type="RefSeq" id="WP_209745723.1">
    <property type="nucleotide sequence ID" value="NZ_JBHSMH010000101.1"/>
</dbReference>
<reference evidence="2" key="1">
    <citation type="journal article" date="2019" name="Int. J. Syst. Evol. Microbiol.">
        <title>The Global Catalogue of Microorganisms (GCM) 10K type strain sequencing project: providing services to taxonomists for standard genome sequencing and annotation.</title>
        <authorList>
            <consortium name="The Broad Institute Genomics Platform"/>
            <consortium name="The Broad Institute Genome Sequencing Center for Infectious Disease"/>
            <person name="Wu L."/>
            <person name="Ma J."/>
        </authorList>
    </citation>
    <scope>NUCLEOTIDE SEQUENCE [LARGE SCALE GENOMIC DNA]</scope>
    <source>
        <strain evidence="2">CCUG 57113</strain>
    </source>
</reference>
<accession>A0ABW0M050</accession>
<organism evidence="1 2">
    <name type="scientific">Cohnella suwonensis</name>
    <dbReference type="NCBI Taxonomy" id="696072"/>
    <lineage>
        <taxon>Bacteria</taxon>
        <taxon>Bacillati</taxon>
        <taxon>Bacillota</taxon>
        <taxon>Bacilli</taxon>
        <taxon>Bacillales</taxon>
        <taxon>Paenibacillaceae</taxon>
        <taxon>Cohnella</taxon>
    </lineage>
</organism>
<gene>
    <name evidence="1" type="ORF">ACFPPD_22675</name>
</gene>